<comment type="caution">
    <text evidence="5">The sequence shown here is derived from an EMBL/GenBank/DDBJ whole genome shotgun (WGS) entry which is preliminary data.</text>
</comment>
<dbReference type="InParanoid" id="G4TRD2"/>
<reference evidence="5 6" key="1">
    <citation type="journal article" date="2011" name="PLoS Pathog.">
        <title>Endophytic Life Strategies Decoded by Genome and Transcriptome Analyses of the Mutualistic Root Symbiont Piriformospora indica.</title>
        <authorList>
            <person name="Zuccaro A."/>
            <person name="Lahrmann U."/>
            <person name="Guldener U."/>
            <person name="Langen G."/>
            <person name="Pfiffi S."/>
            <person name="Biedenkopf D."/>
            <person name="Wong P."/>
            <person name="Samans B."/>
            <person name="Grimm C."/>
            <person name="Basiewicz M."/>
            <person name="Murat C."/>
            <person name="Martin F."/>
            <person name="Kogel K.H."/>
        </authorList>
    </citation>
    <scope>NUCLEOTIDE SEQUENCE [LARGE SCALE GENOMIC DNA]</scope>
    <source>
        <strain evidence="5 6">DSM 11827</strain>
    </source>
</reference>
<evidence type="ECO:0000256" key="2">
    <source>
        <dbReference type="ARBA" id="ARBA00022801"/>
    </source>
</evidence>
<dbReference type="Gene3D" id="3.40.50.1820">
    <property type="entry name" value="alpha/beta hydrolase"/>
    <property type="match status" value="1"/>
</dbReference>
<proteinExistence type="inferred from homology"/>
<dbReference type="EMBL" id="CAFZ01000259">
    <property type="protein sequence ID" value="CCA73875.1"/>
    <property type="molecule type" value="Genomic_DNA"/>
</dbReference>
<feature type="chain" id="PRO_5005132213" description="Carboxylic ester hydrolase" evidence="3">
    <location>
        <begin position="19"/>
        <end position="554"/>
    </location>
</feature>
<dbReference type="PANTHER" id="PTHR11559">
    <property type="entry name" value="CARBOXYLESTERASE"/>
    <property type="match status" value="1"/>
</dbReference>
<dbReference type="AlphaFoldDB" id="G4TRD2"/>
<dbReference type="PROSITE" id="PS00122">
    <property type="entry name" value="CARBOXYLESTERASE_B_1"/>
    <property type="match status" value="1"/>
</dbReference>
<keyword evidence="3" id="KW-0732">Signal</keyword>
<dbReference type="ESTHER" id="pirid-g4trd2">
    <property type="family name" value="Fungal_carboxylesterase_lipase"/>
</dbReference>
<name>G4TRD2_SERID</name>
<evidence type="ECO:0000313" key="6">
    <source>
        <dbReference type="Proteomes" id="UP000007148"/>
    </source>
</evidence>
<evidence type="ECO:0000313" key="5">
    <source>
        <dbReference type="EMBL" id="CCA73875.1"/>
    </source>
</evidence>
<evidence type="ECO:0000256" key="1">
    <source>
        <dbReference type="ARBA" id="ARBA00005964"/>
    </source>
</evidence>
<keyword evidence="6" id="KW-1185">Reference proteome</keyword>
<feature type="domain" description="Carboxylesterase type B" evidence="4">
    <location>
        <begin position="37"/>
        <end position="524"/>
    </location>
</feature>
<organism evidence="5 6">
    <name type="scientific">Serendipita indica (strain DSM 11827)</name>
    <name type="common">Root endophyte fungus</name>
    <name type="synonym">Piriformospora indica</name>
    <dbReference type="NCBI Taxonomy" id="1109443"/>
    <lineage>
        <taxon>Eukaryota</taxon>
        <taxon>Fungi</taxon>
        <taxon>Dikarya</taxon>
        <taxon>Basidiomycota</taxon>
        <taxon>Agaricomycotina</taxon>
        <taxon>Agaricomycetes</taxon>
        <taxon>Sebacinales</taxon>
        <taxon>Serendipitaceae</taxon>
        <taxon>Serendipita</taxon>
    </lineage>
</organism>
<accession>G4TRD2</accession>
<dbReference type="OrthoDB" id="408631at2759"/>
<dbReference type="InterPro" id="IPR002018">
    <property type="entry name" value="CarbesteraseB"/>
</dbReference>
<evidence type="ECO:0000256" key="3">
    <source>
        <dbReference type="RuleBase" id="RU361235"/>
    </source>
</evidence>
<keyword evidence="2 3" id="KW-0378">Hydrolase</keyword>
<dbReference type="InterPro" id="IPR029058">
    <property type="entry name" value="AB_hydrolase_fold"/>
</dbReference>
<dbReference type="Pfam" id="PF00135">
    <property type="entry name" value="COesterase"/>
    <property type="match status" value="1"/>
</dbReference>
<evidence type="ECO:0000259" key="4">
    <source>
        <dbReference type="Pfam" id="PF00135"/>
    </source>
</evidence>
<dbReference type="FunCoup" id="G4TRD2">
    <property type="interactions" value="1"/>
</dbReference>
<dbReference type="OMA" id="TCSVNEM"/>
<dbReference type="HOGENOM" id="CLU_006586_10_7_1"/>
<sequence length="554" mass="59876">MIYRLLLGFFASVGLSKASWSPLSSPLGPVVDLGYAAYVGNATSPTGVANSSVTFFGGIPYVEPPLGDLRFRAPKQLDERYNSSRVVSDARNWGPTCVQQPAVEGVGVEDCLSLNIWKPSKAKPGDKLPVVIYIHGGGFFFGSSPQFPMYDWVAQNQQVVAVSMNYRLHLFGFLDGLALRADGTPNAGLLDQRAAIEWVRRHISAFGGDPKKLTIAGESAGGASVVLQATAYGGTRSAPFKRAIAQSIGLYPLPLDSEIEQVFNNVTTAAGCPSGGAEAMACLRSAPLSTLIKSINNVRTNFLAPTIDGPRGFIPDLPSKLITARKFSPGLDLIAGHCTNDGQNFAGGNPANLKSDADVVATILKRYRHMTNSTLQKVLELYPSPNVTGSPFATQYDRTWTIMQDTIFGCMDQHWANATISRGGKNVYSYRFNVPNPVTRAANPFMGAMHASDVYYMFNGATGTTPFFAPFNVTEKPVAEEILGYWTSFSQLGDPSARKMPFSPKWPSFSGARRVVMSEDLNGNGASTASFVEVVPLAESTRCRWWMGQNETRV</sequence>
<gene>
    <name evidence="5" type="ORF">PIIN_07828</name>
</gene>
<dbReference type="EC" id="3.1.1.-" evidence="3"/>
<dbReference type="InterPro" id="IPR019826">
    <property type="entry name" value="Carboxylesterase_B_AS"/>
</dbReference>
<dbReference type="STRING" id="1109443.G4TRD2"/>
<dbReference type="SUPFAM" id="SSF53474">
    <property type="entry name" value="alpha/beta-Hydrolases"/>
    <property type="match status" value="1"/>
</dbReference>
<feature type="signal peptide" evidence="3">
    <location>
        <begin position="1"/>
        <end position="18"/>
    </location>
</feature>
<comment type="similarity">
    <text evidence="1 3">Belongs to the type-B carboxylesterase/lipase family.</text>
</comment>
<dbReference type="InterPro" id="IPR050309">
    <property type="entry name" value="Type-B_Carboxylest/Lipase"/>
</dbReference>
<dbReference type="Proteomes" id="UP000007148">
    <property type="component" value="Unassembled WGS sequence"/>
</dbReference>
<dbReference type="eggNOG" id="KOG4389">
    <property type="taxonomic scope" value="Eukaryota"/>
</dbReference>
<dbReference type="GO" id="GO:0016787">
    <property type="term" value="F:hydrolase activity"/>
    <property type="evidence" value="ECO:0007669"/>
    <property type="project" value="UniProtKB-KW"/>
</dbReference>
<protein>
    <recommendedName>
        <fullName evidence="3">Carboxylic ester hydrolase</fullName>
        <ecNumber evidence="3">3.1.1.-</ecNumber>
    </recommendedName>
</protein>